<reference evidence="2 3" key="1">
    <citation type="submission" date="2009-01" db="EMBL/GenBank/DDBJ databases">
        <authorList>
            <person name="Qin X."/>
            <person name="Bachman B."/>
            <person name="Battles P."/>
            <person name="Bell A."/>
            <person name="Bess C."/>
            <person name="Bickham C."/>
            <person name="Chaboub L."/>
            <person name="Chen D."/>
            <person name="Coyle M."/>
            <person name="Deiros D.R."/>
            <person name="Dinh H."/>
            <person name="Forbes L."/>
            <person name="Fowler G."/>
            <person name="Francisco L."/>
            <person name="Fu Q."/>
            <person name="Gubbala S."/>
            <person name="Hale W."/>
            <person name="Han Y."/>
            <person name="Hemphill L."/>
            <person name="Highlander S.K."/>
            <person name="Hirani K."/>
            <person name="Hogues M."/>
            <person name="Jackson L."/>
            <person name="Jakkamsetti A."/>
            <person name="Javaid M."/>
            <person name="Jiang H."/>
            <person name="Korchina V."/>
            <person name="Kovar C."/>
            <person name="Lara F."/>
            <person name="Lee S."/>
            <person name="Mata R."/>
            <person name="Mathew T."/>
            <person name="Moen C."/>
            <person name="Morales K."/>
            <person name="Munidasa M."/>
            <person name="Nazareth L."/>
            <person name="Ngo R."/>
            <person name="Nguyen L."/>
            <person name="Okwuonu G."/>
            <person name="Ongeri F."/>
            <person name="Patil S."/>
            <person name="Petrosino J."/>
            <person name="Pham C."/>
            <person name="Pham P."/>
            <person name="Pu L.-L."/>
            <person name="Puazo M."/>
            <person name="Raj R."/>
            <person name="Reid J."/>
            <person name="Rouhana J."/>
            <person name="Saada N."/>
            <person name="Shang Y."/>
            <person name="Simmons D."/>
            <person name="Thornton R."/>
            <person name="Warren J."/>
            <person name="Weissenberger G."/>
            <person name="Zhang J."/>
            <person name="Zhang L."/>
            <person name="Zhou C."/>
            <person name="Zhu D."/>
            <person name="Muzny D."/>
            <person name="Worley K."/>
            <person name="Gibbs R."/>
        </authorList>
    </citation>
    <scope>NUCLEOTIDE SEQUENCE [LARGE SCALE GENOMIC DNA]</scope>
    <source>
        <strain evidence="2 3">DSM 15436</strain>
    </source>
</reference>
<accession>C0W1R8</accession>
<keyword evidence="1" id="KW-0812">Transmembrane</keyword>
<evidence type="ECO:0000313" key="3">
    <source>
        <dbReference type="Proteomes" id="UP000010301"/>
    </source>
</evidence>
<feature type="transmembrane region" description="Helical" evidence="1">
    <location>
        <begin position="48"/>
        <end position="70"/>
    </location>
</feature>
<evidence type="ECO:0000256" key="1">
    <source>
        <dbReference type="SAM" id="Phobius"/>
    </source>
</evidence>
<sequence>MWQRESLGDDKCLRKIYLQIMLKCLTCTYASKEMHIIRIQGVIMKKTIRVLAVVFLLGATITPASALSYYGSQYGQHTFTNGTFISLKDAYGDGLFPSTIYKFAGGTQESSLVNKSGYGTTVTKYAPSTITAIMPCLSRWAQPMACGNWIYDK</sequence>
<gene>
    <name evidence="2" type="ORF">HMPREF0044_1358</name>
</gene>
<organism evidence="2 3">
    <name type="scientific">Gleimia coleocanis DSM 15436</name>
    <dbReference type="NCBI Taxonomy" id="525245"/>
    <lineage>
        <taxon>Bacteria</taxon>
        <taxon>Bacillati</taxon>
        <taxon>Actinomycetota</taxon>
        <taxon>Actinomycetes</taxon>
        <taxon>Actinomycetales</taxon>
        <taxon>Actinomycetaceae</taxon>
        <taxon>Gleimia</taxon>
    </lineage>
</organism>
<evidence type="ECO:0000313" key="2">
    <source>
        <dbReference type="EMBL" id="EEH63434.1"/>
    </source>
</evidence>
<keyword evidence="1" id="KW-0472">Membrane</keyword>
<dbReference type="eggNOG" id="ENOG5034723">
    <property type="taxonomic scope" value="Bacteria"/>
</dbReference>
<keyword evidence="3" id="KW-1185">Reference proteome</keyword>
<comment type="caution">
    <text evidence="2">The sequence shown here is derived from an EMBL/GenBank/DDBJ whole genome shotgun (WGS) entry which is preliminary data.</text>
</comment>
<protein>
    <submittedName>
        <fullName evidence="2">Uncharacterized protein</fullName>
    </submittedName>
</protein>
<keyword evidence="1" id="KW-1133">Transmembrane helix</keyword>
<dbReference type="Proteomes" id="UP000010301">
    <property type="component" value="Unassembled WGS sequence"/>
</dbReference>
<name>C0W1R8_9ACTO</name>
<dbReference type="EMBL" id="ACFG01000034">
    <property type="protein sequence ID" value="EEH63434.1"/>
    <property type="molecule type" value="Genomic_DNA"/>
</dbReference>
<proteinExistence type="predicted"/>
<dbReference type="STRING" id="525245.HMPREF0044_1358"/>
<dbReference type="AlphaFoldDB" id="C0W1R8"/>
<dbReference type="HOGENOM" id="CLU_143962_0_0_11"/>